<evidence type="ECO:0000256" key="1">
    <source>
        <dbReference type="SAM" id="MobiDB-lite"/>
    </source>
</evidence>
<organism evidence="3 4">
    <name type="scientific">Thalassovita aquimarina</name>
    <dbReference type="NCBI Taxonomy" id="2785917"/>
    <lineage>
        <taxon>Bacteria</taxon>
        <taxon>Pseudomonadati</taxon>
        <taxon>Pseudomonadota</taxon>
        <taxon>Alphaproteobacteria</taxon>
        <taxon>Rhodobacterales</taxon>
        <taxon>Roseobacteraceae</taxon>
        <taxon>Thalassovita</taxon>
    </lineage>
</organism>
<dbReference type="Pfam" id="PF20066">
    <property type="entry name" value="Glyoxalase_8"/>
    <property type="match status" value="1"/>
</dbReference>
<sequence length="142" mass="16121">MTRRLPTITEAKKQARRLRDDLSAQGSDVSHAQALEILSHQHGFRDWNAFHAAIGNRPPDGWTPGGRVEGRYLGRPFAATVLASQMLRPGWFRIVLELDEPVDVVRFDSFTNMRRRIRAVVGPEGHSREKTSDDVPHVELKM</sequence>
<proteinExistence type="predicted"/>
<dbReference type="Proteomes" id="UP001195941">
    <property type="component" value="Unassembled WGS sequence"/>
</dbReference>
<reference evidence="3 4" key="1">
    <citation type="journal article" date="2021" name="Arch. Microbiol.">
        <title>Thalassobius aquimarinus sp. nov., isolated from the Sea of Japan seashore.</title>
        <authorList>
            <person name="Kurilenko V.V."/>
            <person name="Romanenko L.A."/>
            <person name="Chernysheva N.Y."/>
            <person name="Velansky P.V."/>
            <person name="Tekutyeva L.A."/>
            <person name="Isaeva M.P."/>
            <person name="Mikhailov V.V."/>
        </authorList>
    </citation>
    <scope>NUCLEOTIDE SEQUENCE [LARGE SCALE GENOMIC DNA]</scope>
    <source>
        <strain evidence="3 4">KMM 8518</strain>
    </source>
</reference>
<feature type="region of interest" description="Disordered" evidence="1">
    <location>
        <begin position="122"/>
        <end position="142"/>
    </location>
</feature>
<feature type="compositionally biased region" description="Basic and acidic residues" evidence="1">
    <location>
        <begin position="125"/>
        <end position="142"/>
    </location>
</feature>
<dbReference type="RefSeq" id="WP_212699228.1">
    <property type="nucleotide sequence ID" value="NZ_JADMKU010000001.1"/>
</dbReference>
<gene>
    <name evidence="3" type="ORF">IT775_01160</name>
</gene>
<dbReference type="InterPro" id="IPR045517">
    <property type="entry name" value="Glyoxalase_8"/>
</dbReference>
<keyword evidence="4" id="KW-1185">Reference proteome</keyword>
<evidence type="ECO:0000313" key="3">
    <source>
        <dbReference type="EMBL" id="MBR9649730.1"/>
    </source>
</evidence>
<accession>A0ABS5HL84</accession>
<feature type="domain" description="Glyoxalase-related protein" evidence="2">
    <location>
        <begin position="1"/>
        <end position="141"/>
    </location>
</feature>
<name>A0ABS5HL84_9RHOB</name>
<comment type="caution">
    <text evidence="3">The sequence shown here is derived from an EMBL/GenBank/DDBJ whole genome shotgun (WGS) entry which is preliminary data.</text>
</comment>
<protein>
    <recommendedName>
        <fullName evidence="2">Glyoxalase-related protein domain-containing protein</fullName>
    </recommendedName>
</protein>
<evidence type="ECO:0000313" key="4">
    <source>
        <dbReference type="Proteomes" id="UP001195941"/>
    </source>
</evidence>
<evidence type="ECO:0000259" key="2">
    <source>
        <dbReference type="Pfam" id="PF20066"/>
    </source>
</evidence>
<dbReference type="EMBL" id="JADMKU010000001">
    <property type="protein sequence ID" value="MBR9649730.1"/>
    <property type="molecule type" value="Genomic_DNA"/>
</dbReference>